<evidence type="ECO:0000256" key="2">
    <source>
        <dbReference type="ARBA" id="ARBA00022692"/>
    </source>
</evidence>
<dbReference type="CTD" id="44274"/>
<evidence type="ECO:0000256" key="5">
    <source>
        <dbReference type="ARBA" id="ARBA00023180"/>
    </source>
</evidence>
<evidence type="ECO:0000259" key="9">
    <source>
        <dbReference type="PROSITE" id="PS50156"/>
    </source>
</evidence>
<dbReference type="RefSeq" id="XP_019760588.1">
    <property type="nucleotide sequence ID" value="XM_019905029.2"/>
</dbReference>
<dbReference type="InterPro" id="IPR053958">
    <property type="entry name" value="HMGCR/SNAP/NPC1-like_SSD"/>
</dbReference>
<dbReference type="Pfam" id="PF12349">
    <property type="entry name" value="Sterol-sensing"/>
    <property type="match status" value="1"/>
</dbReference>
<evidence type="ECO:0000256" key="4">
    <source>
        <dbReference type="ARBA" id="ARBA00023136"/>
    </source>
</evidence>
<feature type="transmembrane region" description="Helical" evidence="8">
    <location>
        <begin position="952"/>
        <end position="976"/>
    </location>
</feature>
<dbReference type="EnsemblMetazoa" id="XM_019905029.1">
    <property type="protein sequence ID" value="XP_019760588.1"/>
    <property type="gene ID" value="LOC109537998"/>
</dbReference>
<dbReference type="PROSITE" id="PS50156">
    <property type="entry name" value="SSD"/>
    <property type="match status" value="1"/>
</dbReference>
<feature type="transmembrane region" description="Helical" evidence="8">
    <location>
        <begin position="386"/>
        <end position="419"/>
    </location>
</feature>
<sequence length="1103" mass="124680">MNCYKWYIHFLVKHPYILLLVIAAISCACLIAPFTLENMNSFDFQDPQAGFSTRSTIIADRLTAWENLQREVRFSGSLVKNPKEFLIGKEMSRTTFKPRTRKPKGKQKGKMKETPGTTPKTDIHEQQNGLQDQSTDKTVYGKIILNEITSTGQPEIRNKWRTLKKLDAPKPHHKPKSFCGGPEENYVHLVIKANNGNDLFTWENLKLLCRLENFIMNLNIVPDICISDTEIDGECCKPWSLPNYIAALFDKHSCLSITEADVNKTKSILEECAIHFHNNKLRDCRFCTIPAHCQKHDAVFTIFNYLITVSSIPSNASDNQLQKLEETLLFLPIAASTASKPLFNEFERLGTEFEGLSIVAMEFGIKSAIFDEYLLKDARLMGLGAFFVFVCLWVYTASIFVTVMTIMSVFIVLTATYFLYQVVYAVNFFPFMNMLSVIICIGLGADNAFILCKIFSSKKLEMTDNKDLYKIMYGTFEHSFKTMFVTSLTTAVAFWSSYTSSVTVISCFSIFTGTAIILNFVLSVSWIPACLIVREQPCCNSKKLACFIPTISKLCCFKGKWTMILGNFLVRIWNNKGEWIINAVIKLRYLWITCFSALAVASVVVVFIKPGLVLPNSLDIQLFRIGHPFEKYDFIYKSKFLFQKQKSDKSLNDNNMPLRFVWGVVPVDNGDHLDPENLGSLKLDEKFDISDPESQIWMMNFCKNVKLQSFYKPTYLSQTRCFIESFVESMKRPCNNSFIYKDLRPCCAEATFPFNRSVFSKCVIDDVGEVYRSPALVTYPRTAGAIFSKEDLPKIKAVVIEFDSSESFSMDYTKINKFYNDVNEWTNLQLLTAPPNMKDGFFISELGYYDLQRELNKGTQLAIVVSTLLTSAILVACTLNIVLTIIATVTITFTILTTIAGLVLYGWTLNIVESITISTAIGLAVDFALHYSISYKLCPAHLSNNREDATRFALSSLMSPSFMAALTTAGAGFFMLFSSVLAYFQIGLFLLSIMCVSWLYATLFMGSLLVTIGPTQNCCQYSSKKVLRLFHCGNKPLRQKNDTVITSTSSTTELDRISFINHDTPMPIKKKASFKEPLVRYTSNQGIADQSPSSNVTIITAEE</sequence>
<dbReference type="GeneID" id="109537998"/>
<accession>A0AAR5PHQ9</accession>
<dbReference type="GO" id="GO:0022857">
    <property type="term" value="F:transmembrane transporter activity"/>
    <property type="evidence" value="ECO:0007669"/>
    <property type="project" value="TreeGrafter"/>
</dbReference>
<dbReference type="KEGG" id="dpa:109537998"/>
<evidence type="ECO:0000313" key="11">
    <source>
        <dbReference type="Proteomes" id="UP000019118"/>
    </source>
</evidence>
<comment type="similarity">
    <text evidence="6">Belongs to the dispatched family.</text>
</comment>
<feature type="compositionally biased region" description="Basic residues" evidence="7">
    <location>
        <begin position="96"/>
        <end position="109"/>
    </location>
</feature>
<feature type="compositionally biased region" description="Polar residues" evidence="7">
    <location>
        <begin position="115"/>
        <end position="133"/>
    </location>
</feature>
<feature type="transmembrane region" description="Helical" evidence="8">
    <location>
        <begin position="589"/>
        <end position="608"/>
    </location>
</feature>
<reference evidence="10" key="2">
    <citation type="submission" date="2024-08" db="UniProtKB">
        <authorList>
            <consortium name="EnsemblMetazoa"/>
        </authorList>
    </citation>
    <scope>IDENTIFICATION</scope>
</reference>
<feature type="transmembrane region" description="Helical" evidence="8">
    <location>
        <begin position="861"/>
        <end position="882"/>
    </location>
</feature>
<name>A0AAR5PHQ9_DENPD</name>
<dbReference type="GO" id="GO:0016020">
    <property type="term" value="C:membrane"/>
    <property type="evidence" value="ECO:0007669"/>
    <property type="project" value="UniProtKB-SubCell"/>
</dbReference>
<feature type="domain" description="SSD" evidence="9">
    <location>
        <begin position="397"/>
        <end position="533"/>
    </location>
</feature>
<feature type="transmembrane region" description="Helical" evidence="8">
    <location>
        <begin position="889"/>
        <end position="908"/>
    </location>
</feature>
<keyword evidence="3 8" id="KW-1133">Transmembrane helix</keyword>
<comment type="subcellular location">
    <subcellularLocation>
        <location evidence="1">Membrane</location>
        <topology evidence="1">Multi-pass membrane protein</topology>
    </subcellularLocation>
</comment>
<dbReference type="PANTHER" id="PTHR45951">
    <property type="entry name" value="PROTEIN DISPATCHED-RELATED"/>
    <property type="match status" value="1"/>
</dbReference>
<keyword evidence="4 8" id="KW-0472">Membrane</keyword>
<reference evidence="11" key="1">
    <citation type="journal article" date="2013" name="Genome Biol.">
        <title>Draft genome of the mountain pine beetle, Dendroctonus ponderosae Hopkins, a major forest pest.</title>
        <authorList>
            <person name="Keeling C.I."/>
            <person name="Yuen M.M."/>
            <person name="Liao N.Y."/>
            <person name="Docking T.R."/>
            <person name="Chan S.K."/>
            <person name="Taylor G.A."/>
            <person name="Palmquist D.L."/>
            <person name="Jackman S.D."/>
            <person name="Nguyen A."/>
            <person name="Li M."/>
            <person name="Henderson H."/>
            <person name="Janes J.K."/>
            <person name="Zhao Y."/>
            <person name="Pandoh P."/>
            <person name="Moore R."/>
            <person name="Sperling F.A."/>
            <person name="Huber D.P."/>
            <person name="Birol I."/>
            <person name="Jones S.J."/>
            <person name="Bohlmann J."/>
        </authorList>
    </citation>
    <scope>NUCLEOTIDE SEQUENCE</scope>
</reference>
<feature type="transmembrane region" description="Helical" evidence="8">
    <location>
        <begin position="16"/>
        <end position="36"/>
    </location>
</feature>
<dbReference type="Proteomes" id="UP000019118">
    <property type="component" value="Unassembled WGS sequence"/>
</dbReference>
<evidence type="ECO:0000313" key="10">
    <source>
        <dbReference type="EnsemblMetazoa" id="XP_019760588.1"/>
    </source>
</evidence>
<dbReference type="InterPro" id="IPR052081">
    <property type="entry name" value="Dispatched_Hh_regulator"/>
</dbReference>
<dbReference type="SUPFAM" id="SSF82866">
    <property type="entry name" value="Multidrug efflux transporter AcrB transmembrane domain"/>
    <property type="match status" value="2"/>
</dbReference>
<feature type="transmembrane region" description="Helical" evidence="8">
    <location>
        <begin position="914"/>
        <end position="931"/>
    </location>
</feature>
<feature type="transmembrane region" description="Helical" evidence="8">
    <location>
        <begin position="510"/>
        <end position="533"/>
    </location>
</feature>
<dbReference type="Gene3D" id="1.20.1640.10">
    <property type="entry name" value="Multidrug efflux transporter AcrB transmembrane domain"/>
    <property type="match status" value="2"/>
</dbReference>
<dbReference type="AlphaFoldDB" id="A0AAR5PHQ9"/>
<dbReference type="InterPro" id="IPR000731">
    <property type="entry name" value="SSD"/>
</dbReference>
<keyword evidence="5" id="KW-0325">Glycoprotein</keyword>
<evidence type="ECO:0000256" key="1">
    <source>
        <dbReference type="ARBA" id="ARBA00004141"/>
    </source>
</evidence>
<evidence type="ECO:0000256" key="8">
    <source>
        <dbReference type="SAM" id="Phobius"/>
    </source>
</evidence>
<evidence type="ECO:0000256" key="7">
    <source>
        <dbReference type="SAM" id="MobiDB-lite"/>
    </source>
</evidence>
<feature type="transmembrane region" description="Helical" evidence="8">
    <location>
        <begin position="982"/>
        <end position="1001"/>
    </location>
</feature>
<protein>
    <recommendedName>
        <fullName evidence="9">SSD domain-containing protein</fullName>
    </recommendedName>
</protein>
<dbReference type="PROSITE" id="PS51257">
    <property type="entry name" value="PROKAR_LIPOPROTEIN"/>
    <property type="match status" value="1"/>
</dbReference>
<feature type="region of interest" description="Disordered" evidence="7">
    <location>
        <begin position="93"/>
        <end position="133"/>
    </location>
</feature>
<dbReference type="PANTHER" id="PTHR45951:SF3">
    <property type="entry name" value="PROTEIN DISPATCHED"/>
    <property type="match status" value="1"/>
</dbReference>
<feature type="transmembrane region" description="Helical" evidence="8">
    <location>
        <begin position="431"/>
        <end position="452"/>
    </location>
</feature>
<keyword evidence="2 8" id="KW-0812">Transmembrane</keyword>
<evidence type="ECO:0000256" key="6">
    <source>
        <dbReference type="ARBA" id="ARBA00038046"/>
    </source>
</evidence>
<proteinExistence type="inferred from homology"/>
<dbReference type="GO" id="GO:0007224">
    <property type="term" value="P:smoothened signaling pathway"/>
    <property type="evidence" value="ECO:0007669"/>
    <property type="project" value="TreeGrafter"/>
</dbReference>
<feature type="transmembrane region" description="Helical" evidence="8">
    <location>
        <begin position="480"/>
        <end position="498"/>
    </location>
</feature>
<organism evidence="10 11">
    <name type="scientific">Dendroctonus ponderosae</name>
    <name type="common">Mountain pine beetle</name>
    <dbReference type="NCBI Taxonomy" id="77166"/>
    <lineage>
        <taxon>Eukaryota</taxon>
        <taxon>Metazoa</taxon>
        <taxon>Ecdysozoa</taxon>
        <taxon>Arthropoda</taxon>
        <taxon>Hexapoda</taxon>
        <taxon>Insecta</taxon>
        <taxon>Pterygota</taxon>
        <taxon>Neoptera</taxon>
        <taxon>Endopterygota</taxon>
        <taxon>Coleoptera</taxon>
        <taxon>Polyphaga</taxon>
        <taxon>Cucujiformia</taxon>
        <taxon>Curculionidae</taxon>
        <taxon>Scolytinae</taxon>
        <taxon>Dendroctonus</taxon>
    </lineage>
</organism>
<evidence type="ECO:0000256" key="3">
    <source>
        <dbReference type="ARBA" id="ARBA00022989"/>
    </source>
</evidence>
<keyword evidence="11" id="KW-1185">Reference proteome</keyword>